<dbReference type="CDD" id="cd13836">
    <property type="entry name" value="IHF_B"/>
    <property type="match status" value="1"/>
</dbReference>
<evidence type="ECO:0008006" key="7">
    <source>
        <dbReference type="Google" id="ProtNLM"/>
    </source>
</evidence>
<dbReference type="GO" id="GO:0030527">
    <property type="term" value="F:structural constituent of chromatin"/>
    <property type="evidence" value="ECO:0007669"/>
    <property type="project" value="InterPro"/>
</dbReference>
<dbReference type="Proteomes" id="UP000011910">
    <property type="component" value="Unassembled WGS sequence"/>
</dbReference>
<dbReference type="EMBL" id="AODQ01000190">
    <property type="protein sequence ID" value="EMR00773.1"/>
    <property type="molecule type" value="Genomic_DNA"/>
</dbReference>
<reference evidence="5 6" key="1">
    <citation type="journal article" date="2013" name="Genome Announc.">
        <title>Draft Genome Sequence of Cesiribacter andamanensis Strain AMV16T, Isolated from a Soil Sample from a Mud Volcano in the Andaman Islands, India.</title>
        <authorList>
            <person name="Shivaji S."/>
            <person name="Ara S."/>
            <person name="Begum Z."/>
            <person name="Srinivas T.N."/>
            <person name="Singh A."/>
            <person name="Kumar Pinnaka A."/>
        </authorList>
    </citation>
    <scope>NUCLEOTIDE SEQUENCE [LARGE SCALE GENOMIC DNA]</scope>
    <source>
        <strain evidence="5 6">AMV16</strain>
    </source>
</reference>
<evidence type="ECO:0000313" key="6">
    <source>
        <dbReference type="Proteomes" id="UP000011910"/>
    </source>
</evidence>
<dbReference type="STRING" id="1279009.ADICEAN_04107"/>
<comment type="caution">
    <text evidence="5">The sequence shown here is derived from an EMBL/GenBank/DDBJ whole genome shotgun (WGS) entry which is preliminary data.</text>
</comment>
<dbReference type="PATRIC" id="fig|1279009.4.peg.4139"/>
<keyword evidence="6" id="KW-1185">Reference proteome</keyword>
<accession>M7MWJ6</accession>
<dbReference type="GO" id="GO:0003677">
    <property type="term" value="F:DNA binding"/>
    <property type="evidence" value="ECO:0007669"/>
    <property type="project" value="UniProtKB-KW"/>
</dbReference>
<dbReference type="GO" id="GO:0005829">
    <property type="term" value="C:cytosol"/>
    <property type="evidence" value="ECO:0007669"/>
    <property type="project" value="TreeGrafter"/>
</dbReference>
<dbReference type="GO" id="GO:0030261">
    <property type="term" value="P:chromosome condensation"/>
    <property type="evidence" value="ECO:0007669"/>
    <property type="project" value="UniProtKB-KW"/>
</dbReference>
<dbReference type="SUPFAM" id="SSF47729">
    <property type="entry name" value="IHF-like DNA-binding proteins"/>
    <property type="match status" value="1"/>
</dbReference>
<dbReference type="AlphaFoldDB" id="M7MWJ6"/>
<dbReference type="PANTHER" id="PTHR33175:SF3">
    <property type="entry name" value="DNA-BINDING PROTEIN HU-BETA"/>
    <property type="match status" value="1"/>
</dbReference>
<organism evidence="5 6">
    <name type="scientific">Cesiribacter andamanensis AMV16</name>
    <dbReference type="NCBI Taxonomy" id="1279009"/>
    <lineage>
        <taxon>Bacteria</taxon>
        <taxon>Pseudomonadati</taxon>
        <taxon>Bacteroidota</taxon>
        <taxon>Cytophagia</taxon>
        <taxon>Cytophagales</taxon>
        <taxon>Cesiribacteraceae</taxon>
        <taxon>Cesiribacter</taxon>
    </lineage>
</organism>
<proteinExistence type="inferred from homology"/>
<keyword evidence="2" id="KW-0226">DNA condensation</keyword>
<dbReference type="eggNOG" id="COG0776">
    <property type="taxonomic scope" value="Bacteria"/>
</dbReference>
<dbReference type="RefSeq" id="WP_009197482.1">
    <property type="nucleotide sequence ID" value="NZ_AODQ01000190.1"/>
</dbReference>
<dbReference type="InterPro" id="IPR000119">
    <property type="entry name" value="Hist_DNA-bd"/>
</dbReference>
<sequence>MTKAEIIAEIAEQTGIDKADVQTTVEAFFDVVKESMASGQNIYVRGFGSFVNKKRARKIARNISQNTAMVIDEHFVPSFKPSKVFIDKVKKAIK</sequence>
<evidence type="ECO:0000313" key="5">
    <source>
        <dbReference type="EMBL" id="EMR00773.1"/>
    </source>
</evidence>
<dbReference type="Pfam" id="PF00216">
    <property type="entry name" value="Bac_DNA_binding"/>
    <property type="match status" value="1"/>
</dbReference>
<dbReference type="InterPro" id="IPR010992">
    <property type="entry name" value="IHF-like_DNA-bd_dom_sf"/>
</dbReference>
<evidence type="ECO:0000256" key="4">
    <source>
        <dbReference type="RuleBase" id="RU003939"/>
    </source>
</evidence>
<name>M7MWJ6_9BACT</name>
<comment type="similarity">
    <text evidence="1 4">Belongs to the bacterial histone-like protein family.</text>
</comment>
<dbReference type="Gene3D" id="4.10.520.10">
    <property type="entry name" value="IHF-like DNA-binding proteins"/>
    <property type="match status" value="1"/>
</dbReference>
<keyword evidence="3" id="KW-0238">DNA-binding</keyword>
<dbReference type="PANTHER" id="PTHR33175">
    <property type="entry name" value="DNA-BINDING PROTEIN HU"/>
    <property type="match status" value="1"/>
</dbReference>
<evidence type="ECO:0000256" key="1">
    <source>
        <dbReference type="ARBA" id="ARBA00010529"/>
    </source>
</evidence>
<evidence type="ECO:0000256" key="3">
    <source>
        <dbReference type="ARBA" id="ARBA00023125"/>
    </source>
</evidence>
<gene>
    <name evidence="5" type="ORF">ADICEAN_04107</name>
</gene>
<protein>
    <recommendedName>
        <fullName evidence="7">Integration host factor subunit beta</fullName>
    </recommendedName>
</protein>
<dbReference type="OrthoDB" id="9799835at2"/>
<dbReference type="SMART" id="SM00411">
    <property type="entry name" value="BHL"/>
    <property type="match status" value="1"/>
</dbReference>
<evidence type="ECO:0000256" key="2">
    <source>
        <dbReference type="ARBA" id="ARBA00023067"/>
    </source>
</evidence>